<name>A0AAW8HB54_9ENTR</name>
<keyword evidence="1" id="KW-1133">Transmembrane helix</keyword>
<dbReference type="RefSeq" id="WP_279114168.1">
    <property type="nucleotide sequence ID" value="NZ_JAVDKR010000001.1"/>
</dbReference>
<keyword evidence="1" id="KW-0812">Transmembrane</keyword>
<comment type="caution">
    <text evidence="2">The sequence shown here is derived from an EMBL/GenBank/DDBJ whole genome shotgun (WGS) entry which is preliminary data.</text>
</comment>
<sequence length="104" mass="10892">MELNRRCFILSAFSIAFISSYSRFSLACEVSPDVSKVVPVTGVELLGYGLIKYVLAAESATGVAAVAAASPVIPVAIVVGVALLTINYFHAEEKIAQALCNIGN</sequence>
<proteinExistence type="predicted"/>
<organism evidence="2 3">
    <name type="scientific">Enterobacter soli</name>
    <dbReference type="NCBI Taxonomy" id="885040"/>
    <lineage>
        <taxon>Bacteria</taxon>
        <taxon>Pseudomonadati</taxon>
        <taxon>Pseudomonadota</taxon>
        <taxon>Gammaproteobacteria</taxon>
        <taxon>Enterobacterales</taxon>
        <taxon>Enterobacteriaceae</taxon>
        <taxon>Enterobacter</taxon>
    </lineage>
</organism>
<keyword evidence="1" id="KW-0472">Membrane</keyword>
<evidence type="ECO:0000313" key="2">
    <source>
        <dbReference type="EMBL" id="MDQ2258058.1"/>
    </source>
</evidence>
<gene>
    <name evidence="2" type="ORF">RBJ67_18170</name>
</gene>
<protein>
    <submittedName>
        <fullName evidence="2">Uncharacterized protein</fullName>
    </submittedName>
</protein>
<evidence type="ECO:0000256" key="1">
    <source>
        <dbReference type="SAM" id="Phobius"/>
    </source>
</evidence>
<feature type="transmembrane region" description="Helical" evidence="1">
    <location>
        <begin position="62"/>
        <end position="89"/>
    </location>
</feature>
<dbReference type="AlphaFoldDB" id="A0AAW8HB54"/>
<dbReference type="EMBL" id="JAVDKS010000007">
    <property type="protein sequence ID" value="MDQ2258058.1"/>
    <property type="molecule type" value="Genomic_DNA"/>
</dbReference>
<reference evidence="2 3" key="1">
    <citation type="submission" date="2023-08" db="EMBL/GenBank/DDBJ databases">
        <authorList>
            <person name="Dale J."/>
        </authorList>
    </citation>
    <scope>NUCLEOTIDE SEQUENCE [LARGE SCALE GENOMIC DNA]</scope>
    <source>
        <strain evidence="2 3">2023EL-00788</strain>
    </source>
</reference>
<accession>A0AAW8HB54</accession>
<evidence type="ECO:0000313" key="3">
    <source>
        <dbReference type="Proteomes" id="UP001225042"/>
    </source>
</evidence>
<keyword evidence="3" id="KW-1185">Reference proteome</keyword>
<dbReference type="Proteomes" id="UP001225042">
    <property type="component" value="Unassembled WGS sequence"/>
</dbReference>